<sequence length="350" mass="38518">MWRPLHKCPSFATPRKRQRVEEEEAPSAFLNAPVTKKLNCENVTINGCEIGHASMQGYRVSMEDEHIIEGFELKDHTLVAIMDGHAGKFAAEYTGASLKSAIEKTPQWIQYAKLNSKARADRLDLISQALVEAYIQIDKDLLLLDEGGIMDESGCTCVCAVVTPTHVVCANVGDSRCLAGNMTTAATTSMTEDHKPSNPDEKVRIENAGGFVMGDRVNGELAMSRALGDFRYKRNTEQKITEYPVICIPDVSTHKRSGKKDEILVLACDGVFDVMKNSEVIEYLTQIVFVEENSTENKKPVQNNKKAKNGAKEEEKKTGTSAQEAAESLIDLALTEGSTDNISAVVLRFL</sequence>
<dbReference type="SMART" id="SM00332">
    <property type="entry name" value="PP2Cc"/>
    <property type="match status" value="1"/>
</dbReference>
<dbReference type="SUPFAM" id="SSF81606">
    <property type="entry name" value="PP2C-like"/>
    <property type="match status" value="1"/>
</dbReference>
<evidence type="ECO:0000256" key="1">
    <source>
        <dbReference type="SAM" id="MobiDB-lite"/>
    </source>
</evidence>
<feature type="region of interest" description="Disordered" evidence="1">
    <location>
        <begin position="296"/>
        <end position="322"/>
    </location>
</feature>
<protein>
    <recommendedName>
        <fullName evidence="2">PPM-type phosphatase domain-containing protein</fullName>
    </recommendedName>
</protein>
<dbReference type="InterPro" id="IPR001932">
    <property type="entry name" value="PPM-type_phosphatase-like_dom"/>
</dbReference>
<dbReference type="CDD" id="cd00143">
    <property type="entry name" value="PP2Cc"/>
    <property type="match status" value="1"/>
</dbReference>
<dbReference type="GO" id="GO:0004722">
    <property type="term" value="F:protein serine/threonine phosphatase activity"/>
    <property type="evidence" value="ECO:0007669"/>
    <property type="project" value="InterPro"/>
</dbReference>
<organism evidence="3">
    <name type="scientific">Spumella elongata</name>
    <dbReference type="NCBI Taxonomy" id="89044"/>
    <lineage>
        <taxon>Eukaryota</taxon>
        <taxon>Sar</taxon>
        <taxon>Stramenopiles</taxon>
        <taxon>Ochrophyta</taxon>
        <taxon>Chrysophyceae</taxon>
        <taxon>Chromulinales</taxon>
        <taxon>Chromulinaceae</taxon>
        <taxon>Spumella</taxon>
    </lineage>
</organism>
<dbReference type="InterPro" id="IPR015655">
    <property type="entry name" value="PP2C"/>
</dbReference>
<evidence type="ECO:0000259" key="2">
    <source>
        <dbReference type="PROSITE" id="PS51746"/>
    </source>
</evidence>
<dbReference type="PANTHER" id="PTHR47992">
    <property type="entry name" value="PROTEIN PHOSPHATASE"/>
    <property type="match status" value="1"/>
</dbReference>
<dbReference type="Gene3D" id="3.60.40.10">
    <property type="entry name" value="PPM-type phosphatase domain"/>
    <property type="match status" value="1"/>
</dbReference>
<evidence type="ECO:0000313" key="3">
    <source>
        <dbReference type="EMBL" id="CAE0301535.1"/>
    </source>
</evidence>
<reference evidence="3" key="1">
    <citation type="submission" date="2021-01" db="EMBL/GenBank/DDBJ databases">
        <authorList>
            <person name="Corre E."/>
            <person name="Pelletier E."/>
            <person name="Niang G."/>
            <person name="Scheremetjew M."/>
            <person name="Finn R."/>
            <person name="Kale V."/>
            <person name="Holt S."/>
            <person name="Cochrane G."/>
            <person name="Meng A."/>
            <person name="Brown T."/>
            <person name="Cohen L."/>
        </authorList>
    </citation>
    <scope>NUCLEOTIDE SEQUENCE</scope>
    <source>
        <strain evidence="3">CCAP 955/1</strain>
    </source>
</reference>
<dbReference type="PROSITE" id="PS51746">
    <property type="entry name" value="PPM_2"/>
    <property type="match status" value="1"/>
</dbReference>
<dbReference type="InterPro" id="IPR036457">
    <property type="entry name" value="PPM-type-like_dom_sf"/>
</dbReference>
<feature type="domain" description="PPM-type phosphatase" evidence="2">
    <location>
        <begin position="49"/>
        <end position="349"/>
    </location>
</feature>
<dbReference type="Pfam" id="PF00481">
    <property type="entry name" value="PP2C"/>
    <property type="match status" value="1"/>
</dbReference>
<proteinExistence type="predicted"/>
<dbReference type="EMBL" id="HBIC01059180">
    <property type="protein sequence ID" value="CAE0301535.1"/>
    <property type="molecule type" value="Transcribed_RNA"/>
</dbReference>
<feature type="region of interest" description="Disordered" evidence="1">
    <location>
        <begin position="1"/>
        <end position="24"/>
    </location>
</feature>
<gene>
    <name evidence="3" type="ORF">SELO1098_LOCUS30391</name>
</gene>
<dbReference type="AlphaFoldDB" id="A0A7S3MGV1"/>
<accession>A0A7S3MGV1</accession>
<name>A0A7S3MGV1_9STRA</name>